<protein>
    <recommendedName>
        <fullName evidence="2">Imidazole glycerol phosphate synthase subunit HisF</fullName>
    </recommendedName>
</protein>
<dbReference type="EMBL" id="BARS01043283">
    <property type="protein sequence ID" value="GAG37983.1"/>
    <property type="molecule type" value="Genomic_DNA"/>
</dbReference>
<evidence type="ECO:0008006" key="2">
    <source>
        <dbReference type="Google" id="ProtNLM"/>
    </source>
</evidence>
<sequence>LEHFHEALTEGGASAALAASLFHYKQLSIAEVKAYLSERGVPVRL</sequence>
<proteinExistence type="predicted"/>
<name>X0XMY6_9ZZZZ</name>
<organism evidence="1">
    <name type="scientific">marine sediment metagenome</name>
    <dbReference type="NCBI Taxonomy" id="412755"/>
    <lineage>
        <taxon>unclassified sequences</taxon>
        <taxon>metagenomes</taxon>
        <taxon>ecological metagenomes</taxon>
    </lineage>
</organism>
<reference evidence="1" key="1">
    <citation type="journal article" date="2014" name="Front. Microbiol.">
        <title>High frequency of phylogenetically diverse reductive dehalogenase-homologous genes in deep subseafloor sedimentary metagenomes.</title>
        <authorList>
            <person name="Kawai M."/>
            <person name="Futagami T."/>
            <person name="Toyoda A."/>
            <person name="Takaki Y."/>
            <person name="Nishi S."/>
            <person name="Hori S."/>
            <person name="Arai W."/>
            <person name="Tsubouchi T."/>
            <person name="Morono Y."/>
            <person name="Uchiyama I."/>
            <person name="Ito T."/>
            <person name="Fujiyama A."/>
            <person name="Inagaki F."/>
            <person name="Takami H."/>
        </authorList>
    </citation>
    <scope>NUCLEOTIDE SEQUENCE</scope>
    <source>
        <strain evidence="1">Expedition CK06-06</strain>
    </source>
</reference>
<dbReference type="InterPro" id="IPR011060">
    <property type="entry name" value="RibuloseP-bd_barrel"/>
</dbReference>
<dbReference type="InterPro" id="IPR013785">
    <property type="entry name" value="Aldolase_TIM"/>
</dbReference>
<comment type="caution">
    <text evidence="1">The sequence shown here is derived from an EMBL/GenBank/DDBJ whole genome shotgun (WGS) entry which is preliminary data.</text>
</comment>
<accession>X0XMY6</accession>
<dbReference type="Gene3D" id="3.20.20.70">
    <property type="entry name" value="Aldolase class I"/>
    <property type="match status" value="1"/>
</dbReference>
<dbReference type="SUPFAM" id="SSF51366">
    <property type="entry name" value="Ribulose-phoshate binding barrel"/>
    <property type="match status" value="1"/>
</dbReference>
<dbReference type="AlphaFoldDB" id="X0XMY6"/>
<evidence type="ECO:0000313" key="1">
    <source>
        <dbReference type="EMBL" id="GAG37983.1"/>
    </source>
</evidence>
<gene>
    <name evidence="1" type="ORF">S01H1_65551</name>
</gene>
<feature type="non-terminal residue" evidence="1">
    <location>
        <position position="1"/>
    </location>
</feature>